<accession>A0A645EHI2</accession>
<name>A0A645EHI2_9ZZZZ</name>
<dbReference type="EMBL" id="VSSQ01046759">
    <property type="protein sequence ID" value="MPN00722.1"/>
    <property type="molecule type" value="Genomic_DNA"/>
</dbReference>
<gene>
    <name evidence="1" type="ORF">SDC9_147918</name>
</gene>
<protein>
    <recommendedName>
        <fullName evidence="2">FG-GAP repeat protein</fullName>
    </recommendedName>
</protein>
<organism evidence="1">
    <name type="scientific">bioreactor metagenome</name>
    <dbReference type="NCBI Taxonomy" id="1076179"/>
    <lineage>
        <taxon>unclassified sequences</taxon>
        <taxon>metagenomes</taxon>
        <taxon>ecological metagenomes</taxon>
    </lineage>
</organism>
<sequence length="194" mass="21792">MLPDDPTKGIELNKIVDGCFRNHGYCRGEFEGSVCGYFASDQGVLRVTPPDQLDGDWHVEKIMEGRISEIAFVDINNDGIEEMMTIEPFHGNTMKIYKLKDGKYECDFVYPYEIDFAHTLVGTKFCGKNSFLGGVRRVNAELFVIQYVDNKYEVTIIENGVGPANIDVVHRENDDIIIAANHTKNEAAIYVATA</sequence>
<proteinExistence type="predicted"/>
<dbReference type="AlphaFoldDB" id="A0A645EHI2"/>
<reference evidence="1" key="1">
    <citation type="submission" date="2019-08" db="EMBL/GenBank/DDBJ databases">
        <authorList>
            <person name="Kucharzyk K."/>
            <person name="Murdoch R.W."/>
            <person name="Higgins S."/>
            <person name="Loffler F."/>
        </authorList>
    </citation>
    <scope>NUCLEOTIDE SEQUENCE</scope>
</reference>
<evidence type="ECO:0008006" key="2">
    <source>
        <dbReference type="Google" id="ProtNLM"/>
    </source>
</evidence>
<evidence type="ECO:0000313" key="1">
    <source>
        <dbReference type="EMBL" id="MPN00722.1"/>
    </source>
</evidence>
<comment type="caution">
    <text evidence="1">The sequence shown here is derived from an EMBL/GenBank/DDBJ whole genome shotgun (WGS) entry which is preliminary data.</text>
</comment>